<dbReference type="PANTHER" id="PTHR11441">
    <property type="entry name" value="THYMIDINE KINASE"/>
    <property type="match status" value="1"/>
</dbReference>
<comment type="similarity">
    <text evidence="1">Belongs to the thymidine kinase family.</text>
</comment>
<evidence type="ECO:0000256" key="5">
    <source>
        <dbReference type="ARBA" id="ARBA00022741"/>
    </source>
</evidence>
<dbReference type="SUPFAM" id="SSF57716">
    <property type="entry name" value="Glucocorticoid receptor-like (DNA-binding domain)"/>
    <property type="match status" value="1"/>
</dbReference>
<dbReference type="GO" id="GO:0046104">
    <property type="term" value="P:thymidine metabolic process"/>
    <property type="evidence" value="ECO:0007669"/>
    <property type="project" value="TreeGrafter"/>
</dbReference>
<evidence type="ECO:0000256" key="3">
    <source>
        <dbReference type="ARBA" id="ARBA00022634"/>
    </source>
</evidence>
<organism evidence="8">
    <name type="scientific">viral metagenome</name>
    <dbReference type="NCBI Taxonomy" id="1070528"/>
    <lineage>
        <taxon>unclassified sequences</taxon>
        <taxon>metagenomes</taxon>
        <taxon>organismal metagenomes</taxon>
    </lineage>
</organism>
<keyword evidence="4" id="KW-0808">Transferase</keyword>
<dbReference type="PIRSF" id="PIRSF035805">
    <property type="entry name" value="TK_cell"/>
    <property type="match status" value="1"/>
</dbReference>
<evidence type="ECO:0000256" key="2">
    <source>
        <dbReference type="ARBA" id="ARBA00012118"/>
    </source>
</evidence>
<dbReference type="Pfam" id="PF00265">
    <property type="entry name" value="TK"/>
    <property type="match status" value="1"/>
</dbReference>
<dbReference type="InterPro" id="IPR001267">
    <property type="entry name" value="Thymidine_kinase"/>
</dbReference>
<dbReference type="InterPro" id="IPR027417">
    <property type="entry name" value="P-loop_NTPase"/>
</dbReference>
<evidence type="ECO:0000256" key="6">
    <source>
        <dbReference type="ARBA" id="ARBA00022777"/>
    </source>
</evidence>
<dbReference type="Gene3D" id="3.30.60.20">
    <property type="match status" value="1"/>
</dbReference>
<keyword evidence="6" id="KW-0418">Kinase</keyword>
<sequence length="190" mass="21700">MANLDIIIGPMFAGKSCELIRRIRLLKVLKKDYIVIKPKIDNRYENLYDSTMIVSHNFDKEHCCVLEKLEHIFNNNLDNIDTIFIDEGQFFNDLVNSVKKLVEHHKINVVITGLDGDSNRNKFGHILDLIPFCNTCTKINAACIMCLDGTPAPFSFRKINNNTDNQILIGAGDSYMSLCRKHYLESTDDS</sequence>
<dbReference type="PANTHER" id="PTHR11441:SF0">
    <property type="entry name" value="THYMIDINE KINASE, CYTOSOLIC"/>
    <property type="match status" value="1"/>
</dbReference>
<dbReference type="AlphaFoldDB" id="A0A6C0HUS7"/>
<proteinExistence type="inferred from homology"/>
<evidence type="ECO:0000256" key="1">
    <source>
        <dbReference type="ARBA" id="ARBA00007587"/>
    </source>
</evidence>
<keyword evidence="7" id="KW-0067">ATP-binding</keyword>
<dbReference type="GO" id="GO:0004797">
    <property type="term" value="F:thymidine kinase activity"/>
    <property type="evidence" value="ECO:0007669"/>
    <property type="project" value="UniProtKB-EC"/>
</dbReference>
<dbReference type="SUPFAM" id="SSF52540">
    <property type="entry name" value="P-loop containing nucleoside triphosphate hydrolases"/>
    <property type="match status" value="1"/>
</dbReference>
<dbReference type="Gene3D" id="3.40.50.300">
    <property type="entry name" value="P-loop containing nucleotide triphosphate hydrolases"/>
    <property type="match status" value="1"/>
</dbReference>
<reference evidence="8" key="1">
    <citation type="journal article" date="2020" name="Nature">
        <title>Giant virus diversity and host interactions through global metagenomics.</title>
        <authorList>
            <person name="Schulz F."/>
            <person name="Roux S."/>
            <person name="Paez-Espino D."/>
            <person name="Jungbluth S."/>
            <person name="Walsh D.A."/>
            <person name="Denef V.J."/>
            <person name="McMahon K.D."/>
            <person name="Konstantinidis K.T."/>
            <person name="Eloe-Fadrosh E.A."/>
            <person name="Kyrpides N.C."/>
            <person name="Woyke T."/>
        </authorList>
    </citation>
    <scope>NUCLEOTIDE SEQUENCE</scope>
    <source>
        <strain evidence="8">GVMAG-M-3300023184-177</strain>
    </source>
</reference>
<dbReference type="GO" id="GO:0005524">
    <property type="term" value="F:ATP binding"/>
    <property type="evidence" value="ECO:0007669"/>
    <property type="project" value="UniProtKB-KW"/>
</dbReference>
<evidence type="ECO:0000256" key="7">
    <source>
        <dbReference type="ARBA" id="ARBA00022840"/>
    </source>
</evidence>
<dbReference type="EMBL" id="MN740017">
    <property type="protein sequence ID" value="QHT84309.1"/>
    <property type="molecule type" value="Genomic_DNA"/>
</dbReference>
<evidence type="ECO:0000256" key="4">
    <source>
        <dbReference type="ARBA" id="ARBA00022679"/>
    </source>
</evidence>
<keyword evidence="5" id="KW-0547">Nucleotide-binding</keyword>
<keyword evidence="3" id="KW-0237">DNA synthesis</keyword>
<evidence type="ECO:0000313" key="8">
    <source>
        <dbReference type="EMBL" id="QHT84309.1"/>
    </source>
</evidence>
<accession>A0A6C0HUS7</accession>
<dbReference type="PROSITE" id="PS00603">
    <property type="entry name" value="TK_CELLULAR_TYPE"/>
    <property type="match status" value="1"/>
</dbReference>
<dbReference type="GO" id="GO:0071897">
    <property type="term" value="P:DNA biosynthetic process"/>
    <property type="evidence" value="ECO:0007669"/>
    <property type="project" value="UniProtKB-KW"/>
</dbReference>
<dbReference type="InterPro" id="IPR020633">
    <property type="entry name" value="Thymidine_kinase_CS"/>
</dbReference>
<dbReference type="EC" id="2.7.1.21" evidence="2"/>
<protein>
    <recommendedName>
        <fullName evidence="2">thymidine kinase</fullName>
        <ecNumber evidence="2">2.7.1.21</ecNumber>
    </recommendedName>
</protein>
<name>A0A6C0HUS7_9ZZZZ</name>